<dbReference type="AlphaFoldDB" id="A0A4Q1VGG8"/>
<accession>A0A4Q1VGG8</accession>
<comment type="caution">
    <text evidence="1">The sequence shown here is derived from an EMBL/GenBank/DDBJ whole genome shotgun (WGS) entry which is preliminary data.</text>
</comment>
<dbReference type="Proteomes" id="UP000290819">
    <property type="component" value="Unassembled WGS sequence"/>
</dbReference>
<proteinExistence type="predicted"/>
<organism evidence="1 2">
    <name type="scientific">Bradyrhizobium betae</name>
    <dbReference type="NCBI Taxonomy" id="244734"/>
    <lineage>
        <taxon>Bacteria</taxon>
        <taxon>Pseudomonadati</taxon>
        <taxon>Pseudomonadota</taxon>
        <taxon>Alphaproteobacteria</taxon>
        <taxon>Hyphomicrobiales</taxon>
        <taxon>Nitrobacteraceae</taxon>
        <taxon>Bradyrhizobium</taxon>
    </lineage>
</organism>
<protein>
    <submittedName>
        <fullName evidence="1">Uncharacterized protein</fullName>
    </submittedName>
</protein>
<gene>
    <name evidence="1" type="ORF">B5V03_05475</name>
</gene>
<keyword evidence="2" id="KW-1185">Reference proteome</keyword>
<dbReference type="EMBL" id="MZXW01000010">
    <property type="protein sequence ID" value="RXT51351.1"/>
    <property type="molecule type" value="Genomic_DNA"/>
</dbReference>
<evidence type="ECO:0000313" key="1">
    <source>
        <dbReference type="EMBL" id="RXT51351.1"/>
    </source>
</evidence>
<sequence>MQDRISVTLGNRSKTAKVDFKLVHTSSRISTFQNPADKTINQGVILKVVTTNICDFDHDVVRGR</sequence>
<evidence type="ECO:0000313" key="2">
    <source>
        <dbReference type="Proteomes" id="UP000290819"/>
    </source>
</evidence>
<name>A0A4Q1VGG8_9BRAD</name>
<reference evidence="1 2" key="1">
    <citation type="submission" date="2017-03" db="EMBL/GenBank/DDBJ databases">
        <authorList>
            <person name="Safronova V.I."/>
            <person name="Sazanova A.L."/>
            <person name="Chirak E.R."/>
        </authorList>
    </citation>
    <scope>NUCLEOTIDE SEQUENCE [LARGE SCALE GENOMIC DNA]</scope>
    <source>
        <strain evidence="1 2">Opo-243</strain>
    </source>
</reference>